<reference evidence="5 6" key="1">
    <citation type="submission" date="2017-06" db="EMBL/GenBank/DDBJ databases">
        <authorList>
            <person name="Kim H.J."/>
            <person name="Triplett B.A."/>
        </authorList>
    </citation>
    <scope>NUCLEOTIDE SEQUENCE [LARGE SCALE GENOMIC DNA]</scope>
    <source>
        <strain evidence="5">FRACA_ARgP5</strain>
    </source>
</reference>
<evidence type="ECO:0000256" key="2">
    <source>
        <dbReference type="ARBA" id="ARBA00023163"/>
    </source>
</evidence>
<name>A0A2I2KZA2_9ACTN</name>
<keyword evidence="6" id="KW-1185">Reference proteome</keyword>
<evidence type="ECO:0000313" key="6">
    <source>
        <dbReference type="Proteomes" id="UP000234331"/>
    </source>
</evidence>
<evidence type="ECO:0000256" key="1">
    <source>
        <dbReference type="ARBA" id="ARBA00023015"/>
    </source>
</evidence>
<feature type="region of interest" description="Disordered" evidence="3">
    <location>
        <begin position="1"/>
        <end position="22"/>
    </location>
</feature>
<dbReference type="AlphaFoldDB" id="A0A2I2KZA2"/>
<feature type="domain" description="Tetracyclin repressor-like C-terminal" evidence="4">
    <location>
        <begin position="10"/>
        <end position="54"/>
    </location>
</feature>
<dbReference type="EMBL" id="FZMO01000524">
    <property type="protein sequence ID" value="SNQ50988.1"/>
    <property type="molecule type" value="Genomic_DNA"/>
</dbReference>
<dbReference type="Proteomes" id="UP000234331">
    <property type="component" value="Unassembled WGS sequence"/>
</dbReference>
<dbReference type="SUPFAM" id="SSF48498">
    <property type="entry name" value="Tetracyclin repressor-like, C-terminal domain"/>
    <property type="match status" value="1"/>
</dbReference>
<keyword evidence="2" id="KW-0804">Transcription</keyword>
<evidence type="ECO:0000256" key="3">
    <source>
        <dbReference type="SAM" id="MobiDB-lite"/>
    </source>
</evidence>
<dbReference type="Pfam" id="PF16859">
    <property type="entry name" value="TetR_C_11"/>
    <property type="match status" value="1"/>
</dbReference>
<gene>
    <name evidence="5" type="ORF">FRACA_590011</name>
</gene>
<organism evidence="5 6">
    <name type="scientific">Frankia canadensis</name>
    <dbReference type="NCBI Taxonomy" id="1836972"/>
    <lineage>
        <taxon>Bacteria</taxon>
        <taxon>Bacillati</taxon>
        <taxon>Actinomycetota</taxon>
        <taxon>Actinomycetes</taxon>
        <taxon>Frankiales</taxon>
        <taxon>Frankiaceae</taxon>
        <taxon>Frankia</taxon>
    </lineage>
</organism>
<keyword evidence="1" id="KW-0805">Transcription regulation</keyword>
<proteinExistence type="predicted"/>
<evidence type="ECO:0000313" key="5">
    <source>
        <dbReference type="EMBL" id="SNQ50988.1"/>
    </source>
</evidence>
<dbReference type="Gene3D" id="1.10.357.10">
    <property type="entry name" value="Tetracycline Repressor, domain 2"/>
    <property type="match status" value="1"/>
</dbReference>
<evidence type="ECO:0000259" key="4">
    <source>
        <dbReference type="Pfam" id="PF16859"/>
    </source>
</evidence>
<dbReference type="InterPro" id="IPR036271">
    <property type="entry name" value="Tet_transcr_reg_TetR-rel_C_sf"/>
</dbReference>
<dbReference type="InterPro" id="IPR011075">
    <property type="entry name" value="TetR_C"/>
</dbReference>
<accession>A0A2I2KZA2</accession>
<sequence>MPGTRARCRQDGGEAPDGTDPQEVVRAVSAPLYYRLLTTGEPPDETAADRAAKAAAAGARAGVYVR</sequence>
<protein>
    <submittedName>
        <fullName evidence="5">TetR family transcriptional regulator</fullName>
    </submittedName>
</protein>